<dbReference type="Pfam" id="PF12937">
    <property type="entry name" value="F-box-like"/>
    <property type="match status" value="1"/>
</dbReference>
<reference evidence="2" key="1">
    <citation type="submission" date="2009-02" db="EMBL/GenBank/DDBJ databases">
        <title>Full length sequence-verified cDNA sequences from Sitka spruce (Picea sitchensis).</title>
        <authorList>
            <person name="Reid K.E."/>
            <person name="Liao N."/>
            <person name="Ralph S."/>
            <person name="Kolosova N."/>
            <person name="Oddy C."/>
            <person name="Moore R."/>
            <person name="Mayo M."/>
            <person name="Wagner S."/>
            <person name="King J."/>
            <person name="Yanchuk A."/>
            <person name="Holt R."/>
            <person name="Jones S."/>
            <person name="Marra M."/>
            <person name="Ritland C.E."/>
            <person name="Ritland K."/>
            <person name="Bohlmann J."/>
        </authorList>
    </citation>
    <scope>NUCLEOTIDE SEQUENCE</scope>
    <source>
        <tissue evidence="2">Bark</tissue>
    </source>
</reference>
<sequence length="284" mass="31721">MLFDKVAMAAIGNLIAGSLPDAERERETGLPDLPESCISAILSFTTPRDICRLSVVSKLFKSVAYSDFLWNKFLPKECSQIVSRAGLPISTSKRELYARLVNSILIDGGTKMAWLERSTAKMGYMLSARDLNIIWGGDERFWRFVPGDGHDSRFQVLAELSKVWWLEVQGQIDCRLLSPNTNYRVVFALKFGERPYGWEVPIKFSVTTPDGEPAELEECLNERRGESQGTNGGWMGVVGGEFTARPTADDDDDSHIEFDMKEVAVLFSKGGLLLDGVRIQPKET</sequence>
<organism evidence="2">
    <name type="scientific">Picea sitchensis</name>
    <name type="common">Sitka spruce</name>
    <name type="synonym">Pinus sitchensis</name>
    <dbReference type="NCBI Taxonomy" id="3332"/>
    <lineage>
        <taxon>Eukaryota</taxon>
        <taxon>Viridiplantae</taxon>
        <taxon>Streptophyta</taxon>
        <taxon>Embryophyta</taxon>
        <taxon>Tracheophyta</taxon>
        <taxon>Spermatophyta</taxon>
        <taxon>Pinopsida</taxon>
        <taxon>Pinidae</taxon>
        <taxon>Conifers I</taxon>
        <taxon>Pinales</taxon>
        <taxon>Pinaceae</taxon>
        <taxon>Picea</taxon>
    </lineage>
</organism>
<dbReference type="CDD" id="cd22162">
    <property type="entry name" value="F-box_AtSKIP3-like"/>
    <property type="match status" value="1"/>
</dbReference>
<dbReference type="AlphaFoldDB" id="C0PST5"/>
<protein>
    <recommendedName>
        <fullName evidence="1">F-box domain-containing protein</fullName>
    </recommendedName>
</protein>
<dbReference type="PANTHER" id="PTHR31960:SF2">
    <property type="entry name" value="F-BOX PROTEIN PP2-A15"/>
    <property type="match status" value="1"/>
</dbReference>
<dbReference type="InterPro" id="IPR036047">
    <property type="entry name" value="F-box-like_dom_sf"/>
</dbReference>
<dbReference type="PANTHER" id="PTHR31960">
    <property type="entry name" value="F-BOX PROTEIN PP2-A15"/>
    <property type="match status" value="1"/>
</dbReference>
<dbReference type="InterPro" id="IPR025886">
    <property type="entry name" value="PP2-like"/>
</dbReference>
<evidence type="ECO:0000259" key="1">
    <source>
        <dbReference type="PROSITE" id="PS50181"/>
    </source>
</evidence>
<dbReference type="SMART" id="SM00256">
    <property type="entry name" value="FBOX"/>
    <property type="match status" value="1"/>
</dbReference>
<dbReference type="InterPro" id="IPR001810">
    <property type="entry name" value="F-box_dom"/>
</dbReference>
<feature type="domain" description="F-box" evidence="1">
    <location>
        <begin position="27"/>
        <end position="73"/>
    </location>
</feature>
<proteinExistence type="evidence at transcript level"/>
<name>C0PST5_PICSI</name>
<dbReference type="Gene3D" id="1.20.1280.50">
    <property type="match status" value="1"/>
</dbReference>
<dbReference type="EMBL" id="BT071414">
    <property type="protein sequence ID" value="ACN40875.1"/>
    <property type="molecule type" value="mRNA"/>
</dbReference>
<dbReference type="SUPFAM" id="SSF81383">
    <property type="entry name" value="F-box domain"/>
    <property type="match status" value="1"/>
</dbReference>
<dbReference type="PROSITE" id="PS50181">
    <property type="entry name" value="FBOX"/>
    <property type="match status" value="1"/>
</dbReference>
<accession>C0PST5</accession>
<dbReference type="Pfam" id="PF14299">
    <property type="entry name" value="PP2"/>
    <property type="match status" value="1"/>
</dbReference>
<evidence type="ECO:0000313" key="2">
    <source>
        <dbReference type="EMBL" id="ACN40875.1"/>
    </source>
</evidence>